<dbReference type="Pfam" id="PF11249">
    <property type="entry name" value="DUF3047"/>
    <property type="match status" value="1"/>
</dbReference>
<keyword evidence="1" id="KW-0732">Signal</keyword>
<protein>
    <recommendedName>
        <fullName evidence="4">DUF3047 domain-containing protein</fullName>
    </recommendedName>
</protein>
<proteinExistence type="predicted"/>
<evidence type="ECO:0000313" key="3">
    <source>
        <dbReference type="Proteomes" id="UP000184292"/>
    </source>
</evidence>
<name>A0A1M6AP20_9RHOB</name>
<evidence type="ECO:0008006" key="4">
    <source>
        <dbReference type="Google" id="ProtNLM"/>
    </source>
</evidence>
<reference evidence="2 3" key="1">
    <citation type="submission" date="2016-11" db="EMBL/GenBank/DDBJ databases">
        <authorList>
            <person name="Jaros S."/>
            <person name="Januszkiewicz K."/>
            <person name="Wedrychowicz H."/>
        </authorList>
    </citation>
    <scope>NUCLEOTIDE SEQUENCE [LARGE SCALE GENOMIC DNA]</scope>
    <source>
        <strain evidence="2 3">DSM 100565</strain>
    </source>
</reference>
<organism evidence="2 3">
    <name type="scientific">Wenxinia saemankumensis</name>
    <dbReference type="NCBI Taxonomy" id="1447782"/>
    <lineage>
        <taxon>Bacteria</taxon>
        <taxon>Pseudomonadati</taxon>
        <taxon>Pseudomonadota</taxon>
        <taxon>Alphaproteobacteria</taxon>
        <taxon>Rhodobacterales</taxon>
        <taxon>Roseobacteraceae</taxon>
        <taxon>Wenxinia</taxon>
    </lineage>
</organism>
<keyword evidence="3" id="KW-1185">Reference proteome</keyword>
<dbReference type="RefSeq" id="WP_073326262.1">
    <property type="nucleotide sequence ID" value="NZ_FQYO01000001.1"/>
</dbReference>
<dbReference type="AlphaFoldDB" id="A0A1M6AP20"/>
<dbReference type="InterPro" id="IPR021409">
    <property type="entry name" value="DUF3047"/>
</dbReference>
<dbReference type="EMBL" id="FQYO01000001">
    <property type="protein sequence ID" value="SHI38226.1"/>
    <property type="molecule type" value="Genomic_DNA"/>
</dbReference>
<evidence type="ECO:0000313" key="2">
    <source>
        <dbReference type="EMBL" id="SHI38226.1"/>
    </source>
</evidence>
<feature type="signal peptide" evidence="1">
    <location>
        <begin position="1"/>
        <end position="20"/>
    </location>
</feature>
<feature type="chain" id="PRO_5012296687" description="DUF3047 domain-containing protein" evidence="1">
    <location>
        <begin position="21"/>
        <end position="215"/>
    </location>
</feature>
<dbReference type="STRING" id="1447782.SAMN05444417_0545"/>
<sequence>MRRILAAAFAILAPSGPALAEAVPYDGAWAEQPMRLFSSNEFEVEGDGTLSVVSDATISIYWTRLAEGFADATTAGWSWAVTESVPPTDLAERGADDRNLSVYFLWVPEGRAGDYAEASIRDLTTDEDVRILQYVWGGLDGAERIVANPYFDGRGWTVQLQPAGTGMAEESVDLASDFRAASGEAPGALIGMAISADADTTGTRSAGTISPVDLM</sequence>
<gene>
    <name evidence="2" type="ORF">SAMN05444417_0545</name>
</gene>
<accession>A0A1M6AP20</accession>
<evidence type="ECO:0000256" key="1">
    <source>
        <dbReference type="SAM" id="SignalP"/>
    </source>
</evidence>
<dbReference type="Proteomes" id="UP000184292">
    <property type="component" value="Unassembled WGS sequence"/>
</dbReference>